<dbReference type="Proteomes" id="UP000287033">
    <property type="component" value="Unassembled WGS sequence"/>
</dbReference>
<reference evidence="1 2" key="1">
    <citation type="journal article" date="2018" name="Nat. Ecol. Evol.">
        <title>Shark genomes provide insights into elasmobranch evolution and the origin of vertebrates.</title>
        <authorList>
            <person name="Hara Y"/>
            <person name="Yamaguchi K"/>
            <person name="Onimaru K"/>
            <person name="Kadota M"/>
            <person name="Koyanagi M"/>
            <person name="Keeley SD"/>
            <person name="Tatsumi K"/>
            <person name="Tanaka K"/>
            <person name="Motone F"/>
            <person name="Kageyama Y"/>
            <person name="Nozu R"/>
            <person name="Adachi N"/>
            <person name="Nishimura O"/>
            <person name="Nakagawa R"/>
            <person name="Tanegashima C"/>
            <person name="Kiyatake I"/>
            <person name="Matsumoto R"/>
            <person name="Murakumo K"/>
            <person name="Nishida K"/>
            <person name="Terakita A"/>
            <person name="Kuratani S"/>
            <person name="Sato K"/>
            <person name="Hyodo S Kuraku.S."/>
        </authorList>
    </citation>
    <scope>NUCLEOTIDE SEQUENCE [LARGE SCALE GENOMIC DNA]</scope>
</reference>
<keyword evidence="2" id="KW-1185">Reference proteome</keyword>
<accession>A0A401SH69</accession>
<evidence type="ECO:0000313" key="1">
    <source>
        <dbReference type="EMBL" id="GCC29759.1"/>
    </source>
</evidence>
<proteinExistence type="predicted"/>
<dbReference type="EMBL" id="BEZZ01000266">
    <property type="protein sequence ID" value="GCC29759.1"/>
    <property type="molecule type" value="Genomic_DNA"/>
</dbReference>
<evidence type="ECO:0000313" key="2">
    <source>
        <dbReference type="Proteomes" id="UP000287033"/>
    </source>
</evidence>
<dbReference type="AlphaFoldDB" id="A0A401SH69"/>
<organism evidence="1 2">
    <name type="scientific">Chiloscyllium punctatum</name>
    <name type="common">Brownbanded bambooshark</name>
    <name type="synonym">Hemiscyllium punctatum</name>
    <dbReference type="NCBI Taxonomy" id="137246"/>
    <lineage>
        <taxon>Eukaryota</taxon>
        <taxon>Metazoa</taxon>
        <taxon>Chordata</taxon>
        <taxon>Craniata</taxon>
        <taxon>Vertebrata</taxon>
        <taxon>Chondrichthyes</taxon>
        <taxon>Elasmobranchii</taxon>
        <taxon>Galeomorphii</taxon>
        <taxon>Galeoidea</taxon>
        <taxon>Orectolobiformes</taxon>
        <taxon>Hemiscylliidae</taxon>
        <taxon>Chiloscyllium</taxon>
    </lineage>
</organism>
<sequence>MVLQDSPPPLVLRGGPPSVVTGPPRLLRHWSSEMVVQDSPLLSSVDRSSDGCYIDKNGMSSILTGIMEKAAKRCVFPDYLCAGAQCIEAKAILVGVIEYKCGPTLLNWSMRRVK</sequence>
<protein>
    <submittedName>
        <fullName evidence="1">Uncharacterized protein</fullName>
    </submittedName>
</protein>
<comment type="caution">
    <text evidence="1">The sequence shown here is derived from an EMBL/GenBank/DDBJ whole genome shotgun (WGS) entry which is preliminary data.</text>
</comment>
<gene>
    <name evidence="1" type="ORF">chiPu_0008201</name>
</gene>
<name>A0A401SH69_CHIPU</name>